<dbReference type="AlphaFoldDB" id="A0ABD4JF92"/>
<dbReference type="Gene3D" id="3.40.50.2000">
    <property type="entry name" value="Glycogen Phosphorylase B"/>
    <property type="match status" value="1"/>
</dbReference>
<sequence>KSNIKDKINGIFCQDNQNSLEEALVKMCNSIELAREMGKKAYEYYGEYCTIENMVQGFRDAIEGTKLAKVDTGIYEG</sequence>
<dbReference type="RefSeq" id="WP_336615849.1">
    <property type="nucleotide sequence ID" value="NZ_JADBHS010000001.1"/>
</dbReference>
<protein>
    <submittedName>
        <fullName evidence="1">Uncharacterized protein</fullName>
    </submittedName>
</protein>
<proteinExistence type="predicted"/>
<gene>
    <name evidence="1" type="ORF">CCAL12919_00005</name>
</gene>
<evidence type="ECO:0000313" key="2">
    <source>
        <dbReference type="Proteomes" id="UP001318760"/>
    </source>
</evidence>
<organism evidence="1 2">
    <name type="scientific">Campylobacter californiensis</name>
    <dbReference type="NCBI Taxonomy" id="1032243"/>
    <lineage>
        <taxon>Bacteria</taxon>
        <taxon>Pseudomonadati</taxon>
        <taxon>Campylobacterota</taxon>
        <taxon>Epsilonproteobacteria</taxon>
        <taxon>Campylobacterales</taxon>
        <taxon>Campylobacteraceae</taxon>
        <taxon>Campylobacter</taxon>
    </lineage>
</organism>
<name>A0ABD4JF92_9BACT</name>
<accession>A0ABD4JF92</accession>
<evidence type="ECO:0000313" key="1">
    <source>
        <dbReference type="EMBL" id="MBE2985517.1"/>
    </source>
</evidence>
<dbReference type="SUPFAM" id="SSF53756">
    <property type="entry name" value="UDP-Glycosyltransferase/glycogen phosphorylase"/>
    <property type="match status" value="1"/>
</dbReference>
<comment type="caution">
    <text evidence="1">The sequence shown here is derived from an EMBL/GenBank/DDBJ whole genome shotgun (WGS) entry which is preliminary data.</text>
</comment>
<dbReference type="Proteomes" id="UP001318760">
    <property type="component" value="Unassembled WGS sequence"/>
</dbReference>
<feature type="non-terminal residue" evidence="1">
    <location>
        <position position="1"/>
    </location>
</feature>
<reference evidence="1 2" key="1">
    <citation type="submission" date="2020-10" db="EMBL/GenBank/DDBJ databases">
        <title>Campylobacter californiensis sp. nov. isolated from cattle and feral swine in California.</title>
        <authorList>
            <person name="Miller W.G."/>
        </authorList>
    </citation>
    <scope>NUCLEOTIDE SEQUENCE [LARGE SCALE GENOMIC DNA]</scope>
    <source>
        <strain evidence="1 2">RM12919</strain>
    </source>
</reference>
<dbReference type="EMBL" id="JADBHS010000001">
    <property type="protein sequence ID" value="MBE2985517.1"/>
    <property type="molecule type" value="Genomic_DNA"/>
</dbReference>